<dbReference type="Proteomes" id="UP000054549">
    <property type="component" value="Unassembled WGS sequence"/>
</dbReference>
<protein>
    <recommendedName>
        <fullName evidence="9">Cell division control protein 45</fullName>
    </recommendedName>
</protein>
<dbReference type="EMBL" id="KN818225">
    <property type="protein sequence ID" value="KIL69626.1"/>
    <property type="molecule type" value="Genomic_DNA"/>
</dbReference>
<dbReference type="FunCoup" id="A0A0C2XJJ7">
    <property type="interactions" value="336"/>
</dbReference>
<evidence type="ECO:0008006" key="9">
    <source>
        <dbReference type="Google" id="ProtNLM"/>
    </source>
</evidence>
<keyword evidence="3" id="KW-0235">DNA replication</keyword>
<dbReference type="GO" id="GO:0003697">
    <property type="term" value="F:single-stranded DNA binding"/>
    <property type="evidence" value="ECO:0007669"/>
    <property type="project" value="TreeGrafter"/>
</dbReference>
<organism evidence="7 8">
    <name type="scientific">Amanita muscaria (strain Koide BX008)</name>
    <dbReference type="NCBI Taxonomy" id="946122"/>
    <lineage>
        <taxon>Eukaryota</taxon>
        <taxon>Fungi</taxon>
        <taxon>Dikarya</taxon>
        <taxon>Basidiomycota</taxon>
        <taxon>Agaricomycotina</taxon>
        <taxon>Agaricomycetes</taxon>
        <taxon>Agaricomycetidae</taxon>
        <taxon>Agaricales</taxon>
        <taxon>Pluteineae</taxon>
        <taxon>Amanitaceae</taxon>
        <taxon>Amanita</taxon>
    </lineage>
</organism>
<evidence type="ECO:0000313" key="8">
    <source>
        <dbReference type="Proteomes" id="UP000054549"/>
    </source>
</evidence>
<dbReference type="PANTHER" id="PTHR10507">
    <property type="entry name" value="CDC45-RELATED PROTEIN"/>
    <property type="match status" value="1"/>
</dbReference>
<evidence type="ECO:0000256" key="6">
    <source>
        <dbReference type="SAM" id="MobiDB-lite"/>
    </source>
</evidence>
<dbReference type="PANTHER" id="PTHR10507:SF0">
    <property type="entry name" value="CELL DIVISION CONTROL PROTEIN 45 HOMOLOG"/>
    <property type="match status" value="1"/>
</dbReference>
<feature type="compositionally biased region" description="Acidic residues" evidence="6">
    <location>
        <begin position="167"/>
        <end position="196"/>
    </location>
</feature>
<dbReference type="GO" id="GO:1902977">
    <property type="term" value="P:mitotic DNA replication preinitiation complex assembly"/>
    <property type="evidence" value="ECO:0007669"/>
    <property type="project" value="TreeGrafter"/>
</dbReference>
<feature type="compositionally biased region" description="Basic and acidic residues" evidence="6">
    <location>
        <begin position="480"/>
        <end position="494"/>
    </location>
</feature>
<evidence type="ECO:0000256" key="1">
    <source>
        <dbReference type="ARBA" id="ARBA00004123"/>
    </source>
</evidence>
<dbReference type="Pfam" id="PF02724">
    <property type="entry name" value="CDC45"/>
    <property type="match status" value="1"/>
</dbReference>
<evidence type="ECO:0000313" key="7">
    <source>
        <dbReference type="EMBL" id="KIL69626.1"/>
    </source>
</evidence>
<keyword evidence="4" id="KW-0539">Nucleus</keyword>
<evidence type="ECO:0000256" key="4">
    <source>
        <dbReference type="ARBA" id="ARBA00023242"/>
    </source>
</evidence>
<evidence type="ECO:0000256" key="3">
    <source>
        <dbReference type="ARBA" id="ARBA00022705"/>
    </source>
</evidence>
<evidence type="ECO:0000256" key="2">
    <source>
        <dbReference type="ARBA" id="ARBA00010727"/>
    </source>
</evidence>
<dbReference type="GO" id="GO:0031261">
    <property type="term" value="C:DNA replication preinitiation complex"/>
    <property type="evidence" value="ECO:0007669"/>
    <property type="project" value="TreeGrafter"/>
</dbReference>
<keyword evidence="5" id="KW-0131">Cell cycle</keyword>
<comment type="similarity">
    <text evidence="2">Belongs to the CDC45 family.</text>
</comment>
<feature type="compositionally biased region" description="Polar residues" evidence="6">
    <location>
        <begin position="220"/>
        <end position="231"/>
    </location>
</feature>
<feature type="region of interest" description="Disordered" evidence="6">
    <location>
        <begin position="164"/>
        <end position="238"/>
    </location>
</feature>
<dbReference type="InterPro" id="IPR003874">
    <property type="entry name" value="CDC45"/>
</dbReference>
<proteinExistence type="inferred from homology"/>
<dbReference type="STRING" id="946122.A0A0C2XJJ7"/>
<evidence type="ECO:0000256" key="5">
    <source>
        <dbReference type="ARBA" id="ARBA00023306"/>
    </source>
</evidence>
<comment type="subcellular location">
    <subcellularLocation>
        <location evidence="1">Nucleus</location>
    </subcellularLocation>
</comment>
<dbReference type="HOGENOM" id="CLU_005871_3_0_1"/>
<dbReference type="AlphaFoldDB" id="A0A0C2XJJ7"/>
<dbReference type="GO" id="GO:0006270">
    <property type="term" value="P:DNA replication initiation"/>
    <property type="evidence" value="ECO:0007669"/>
    <property type="project" value="InterPro"/>
</dbReference>
<accession>A0A0C2XJJ7</accession>
<gene>
    <name evidence="7" type="ORF">M378DRAFT_156855</name>
</gene>
<sequence>MYLPPPQVASGRFSYADAYSNVIAAHRRSPLSSASSIVILAAPDVDALCAARMLADLLRQDDVIFRIRPVSGLDELERVRDELRLITELHSLFLINMGGVMDLPSSDWFGDFDPHVTVHIIDSARPLSLPSLFGAGENGNRFIVWDDGGAEKLEDVKRSWEALQFEPEPDSDEDSDSESPSETEQDDEEASGDEESNVGRKRKSSSDNELRSNKKRRLSSTDGTQAPSTHMSQDEREEHLQRLDKYYMSGAYYGQSASGTIYILATVLERTDNDILWLAILALTYQYITSRISRERYEQYHELYIDEVSRLNTLPQNNNTHSLISLNPDDLSIRASDELRFTLLRHWTLYDAMYHSSYVASKLGIWKERGRKRLTGLLAKMGFSIPQTQQPYAHMDIDLKRMLTDKLNDVAPEYGLVELSYPSFMRCYGYRTQPISSADAVEGISALLDVAGGVRMEIEFEGARNGGEWFGRGKVWEGDKQVSKMKKDDNESQRPTDGIAEDSDPAQEEQWWIRNFWTAYDVVSNVDQLQEALKLSMSLQRAIIGEGTSIIDKQDIRTMKNHRVVVISQGPRLDLFSHPGVLSRLALWLVDALRDRVPGTNVSTRSKKESLPFVVACLNEKTQTYTIVGVMGALNVGEVRKNEFGLAFLDAKERCNARTRHGTFDTSILEIDQADLKKFLETLCEGPGF</sequence>
<reference evidence="7 8" key="1">
    <citation type="submission" date="2014-04" db="EMBL/GenBank/DDBJ databases">
        <title>Evolutionary Origins and Diversification of the Mycorrhizal Mutualists.</title>
        <authorList>
            <consortium name="DOE Joint Genome Institute"/>
            <consortium name="Mycorrhizal Genomics Consortium"/>
            <person name="Kohler A."/>
            <person name="Kuo A."/>
            <person name="Nagy L.G."/>
            <person name="Floudas D."/>
            <person name="Copeland A."/>
            <person name="Barry K.W."/>
            <person name="Cichocki N."/>
            <person name="Veneault-Fourrey C."/>
            <person name="LaButti K."/>
            <person name="Lindquist E.A."/>
            <person name="Lipzen A."/>
            <person name="Lundell T."/>
            <person name="Morin E."/>
            <person name="Murat C."/>
            <person name="Riley R."/>
            <person name="Ohm R."/>
            <person name="Sun H."/>
            <person name="Tunlid A."/>
            <person name="Henrissat B."/>
            <person name="Grigoriev I.V."/>
            <person name="Hibbett D.S."/>
            <person name="Martin F."/>
        </authorList>
    </citation>
    <scope>NUCLEOTIDE SEQUENCE [LARGE SCALE GENOMIC DNA]</scope>
    <source>
        <strain evidence="7 8">Koide BX008</strain>
    </source>
</reference>
<dbReference type="GO" id="GO:0000727">
    <property type="term" value="P:double-strand break repair via break-induced replication"/>
    <property type="evidence" value="ECO:0007669"/>
    <property type="project" value="TreeGrafter"/>
</dbReference>
<dbReference type="GO" id="GO:0003682">
    <property type="term" value="F:chromatin binding"/>
    <property type="evidence" value="ECO:0007669"/>
    <property type="project" value="TreeGrafter"/>
</dbReference>
<dbReference type="InParanoid" id="A0A0C2XJJ7"/>
<feature type="region of interest" description="Disordered" evidence="6">
    <location>
        <begin position="480"/>
        <end position="505"/>
    </location>
</feature>
<dbReference type="GO" id="GO:0003688">
    <property type="term" value="F:DNA replication origin binding"/>
    <property type="evidence" value="ECO:0007669"/>
    <property type="project" value="TreeGrafter"/>
</dbReference>
<name>A0A0C2XJJ7_AMAMK</name>
<keyword evidence="8" id="KW-1185">Reference proteome</keyword>
<dbReference type="OrthoDB" id="10258882at2759"/>